<dbReference type="Proteomes" id="UP000236520">
    <property type="component" value="Unassembled WGS sequence"/>
</dbReference>
<dbReference type="AlphaFoldDB" id="A0A291T5J4"/>
<proteinExistence type="predicted"/>
<dbReference type="KEGG" id="smal:SMALA_8214"/>
<name>A0A291T5J4_STRMQ</name>
<evidence type="ECO:0000313" key="1">
    <source>
        <dbReference type="EMBL" id="PNG90018.1"/>
    </source>
</evidence>
<sequence length="110" mass="12425">MTTPWHQLSHSQLLEATAGLMPFAGLREYWDLSAEEIYWLIMLRGLPAVLVDGEWRFEQRAIDAWAEDNGGLPAVRAFVRDALDEWRRAREELDGRGAHPALRGGLGPAE</sequence>
<dbReference type="EMBL" id="LJIW01000002">
    <property type="protein sequence ID" value="PNG90018.1"/>
    <property type="molecule type" value="Genomic_DNA"/>
</dbReference>
<gene>
    <name evidence="1" type="ORF">SMF913_25483</name>
</gene>
<dbReference type="RefSeq" id="WP_093701397.1">
    <property type="nucleotide sequence ID" value="NZ_CP023992.1"/>
</dbReference>
<accession>A0A291T5J4</accession>
<organism evidence="1 2">
    <name type="scientific">Streptomyces malaysiensis</name>
    <dbReference type="NCBI Taxonomy" id="92644"/>
    <lineage>
        <taxon>Bacteria</taxon>
        <taxon>Bacillati</taxon>
        <taxon>Actinomycetota</taxon>
        <taxon>Actinomycetes</taxon>
        <taxon>Kitasatosporales</taxon>
        <taxon>Streptomycetaceae</taxon>
        <taxon>Streptomyces</taxon>
        <taxon>Streptomyces violaceusniger group</taxon>
    </lineage>
</organism>
<dbReference type="GeneID" id="303179547"/>
<comment type="caution">
    <text evidence="1">The sequence shown here is derived from an EMBL/GenBank/DDBJ whole genome shotgun (WGS) entry which is preliminary data.</text>
</comment>
<evidence type="ECO:0000313" key="2">
    <source>
        <dbReference type="Proteomes" id="UP000236520"/>
    </source>
</evidence>
<reference evidence="1 2" key="1">
    <citation type="submission" date="2015-09" db="EMBL/GenBank/DDBJ databases">
        <title>Genome sequence, genome mining and natural product profiling of a biocontrol bacterium Streptomyces malaysiensis F913.</title>
        <authorList>
            <person name="Xu Y."/>
            <person name="Wei J."/>
            <person name="Xie J."/>
            <person name="Li T."/>
            <person name="Zhou Z."/>
        </authorList>
    </citation>
    <scope>NUCLEOTIDE SEQUENCE [LARGE SCALE GENOMIC DNA]</scope>
    <source>
        <strain evidence="1 2">F913</strain>
    </source>
</reference>
<keyword evidence="2" id="KW-1185">Reference proteome</keyword>
<protein>
    <submittedName>
        <fullName evidence="1">Uncharacterized protein</fullName>
    </submittedName>
</protein>